<feature type="compositionally biased region" description="Basic and acidic residues" evidence="1">
    <location>
        <begin position="196"/>
        <end position="207"/>
    </location>
</feature>
<feature type="transmembrane region" description="Helical" evidence="2">
    <location>
        <begin position="610"/>
        <end position="629"/>
    </location>
</feature>
<dbReference type="RefSeq" id="WP_204942515.1">
    <property type="nucleotide sequence ID" value="NZ_JAFBBP010000001.1"/>
</dbReference>
<evidence type="ECO:0000256" key="2">
    <source>
        <dbReference type="SAM" id="Phobius"/>
    </source>
</evidence>
<organism evidence="3 4">
    <name type="scientific">Micromonospora luteifusca</name>
    <dbReference type="NCBI Taxonomy" id="709860"/>
    <lineage>
        <taxon>Bacteria</taxon>
        <taxon>Bacillati</taxon>
        <taxon>Actinomycetota</taxon>
        <taxon>Actinomycetes</taxon>
        <taxon>Micromonosporales</taxon>
        <taxon>Micromonosporaceae</taxon>
        <taxon>Micromonospora</taxon>
    </lineage>
</organism>
<dbReference type="EMBL" id="JAFBBP010000001">
    <property type="protein sequence ID" value="MBM7491446.1"/>
    <property type="molecule type" value="Genomic_DNA"/>
</dbReference>
<name>A0ABS2LTD9_9ACTN</name>
<accession>A0ABS2LTD9</accession>
<evidence type="ECO:0000313" key="3">
    <source>
        <dbReference type="EMBL" id="MBM7491446.1"/>
    </source>
</evidence>
<evidence type="ECO:0000313" key="4">
    <source>
        <dbReference type="Proteomes" id="UP000764837"/>
    </source>
</evidence>
<proteinExistence type="predicted"/>
<keyword evidence="2" id="KW-0812">Transmembrane</keyword>
<feature type="region of interest" description="Disordered" evidence="1">
    <location>
        <begin position="187"/>
        <end position="207"/>
    </location>
</feature>
<protein>
    <recommendedName>
        <fullName evidence="5">LPXTG-motif cell wall anchor domain-containing protein</fullName>
    </recommendedName>
</protein>
<comment type="caution">
    <text evidence="3">The sequence shown here is derived from an EMBL/GenBank/DDBJ whole genome shotgun (WGS) entry which is preliminary data.</text>
</comment>
<evidence type="ECO:0000256" key="1">
    <source>
        <dbReference type="SAM" id="MobiDB-lite"/>
    </source>
</evidence>
<gene>
    <name evidence="3" type="ORF">JOD64_002668</name>
</gene>
<keyword evidence="2" id="KW-0472">Membrane</keyword>
<reference evidence="3 4" key="1">
    <citation type="submission" date="2021-01" db="EMBL/GenBank/DDBJ databases">
        <title>Sequencing the genomes of 1000 actinobacteria strains.</title>
        <authorList>
            <person name="Klenk H.-P."/>
        </authorList>
    </citation>
    <scope>NUCLEOTIDE SEQUENCE [LARGE SCALE GENOMIC DNA]</scope>
    <source>
        <strain evidence="3 4">DSM 100204</strain>
    </source>
</reference>
<keyword evidence="4" id="KW-1185">Reference proteome</keyword>
<evidence type="ECO:0008006" key="5">
    <source>
        <dbReference type="Google" id="ProtNLM"/>
    </source>
</evidence>
<dbReference type="Proteomes" id="UP000764837">
    <property type="component" value="Unassembled WGS sequence"/>
</dbReference>
<sequence length="639" mass="69962">MGNIIKERPRTGALTRLATVLVLIWSVIGGVPAAAQAGSRVVADWPIIDARCPPVTPEGLVGYGCTKLSTYLQRARLDLRYHRPPKTKDLLYTNVRGNYAIAQLQDGKYIIGYSGGTQHAEERLLDQMRGRAPRIEFDPQTGKVSYQPAKASPIKEGYSEIEPCKKTCNPALETAKVRDKFTYSYRWNPGPGETTQEVHDKTNHPKTGEKQVAVKALLKERAPGPILPKSPEELAKGSAVSKAVGKQLGPVRPGGIDFSSVQLRYVTDGGSGGNTYSFETVTTPGQESKDGTDQIYDADEALNTWMVVEPSRFWVNLNPSQPDKVIDEYLGQTAVGRILLDADLELKRAWTRSQDPKTVVGLEYWNRMTGLDGACIRQWIVPKAATIREEGNRLYILDAPLEVKAEAFDFTIPGDPDFTCPANPEPSMAVYRDLLLPELNKAVNDAPEFKDLRRAYISRVAAEWYRDRMTADGRAEEAGIDTNDVTTLEREDDWKPTDVFNQYLKELSATKYELPNGVTVTTGGVDFTQPVKTTKVSDTTFKEQHAALPTTVDKSLTEVTKTSDEKQAYLGGSDDIPVFVALKQPSGTEGGEDGGGGGGGGGLPITGAPIFAIAAAGVLLILIGMAVLWRTRRVRWMAN</sequence>
<keyword evidence="2" id="KW-1133">Transmembrane helix</keyword>